<evidence type="ECO:0000256" key="2">
    <source>
        <dbReference type="ARBA" id="ARBA00022692"/>
    </source>
</evidence>
<dbReference type="Proteomes" id="UP000054549">
    <property type="component" value="Unassembled WGS sequence"/>
</dbReference>
<keyword evidence="8" id="KW-1185">Reference proteome</keyword>
<protein>
    <submittedName>
        <fullName evidence="7">Uncharacterized protein</fullName>
    </submittedName>
</protein>
<dbReference type="EMBL" id="KN818226">
    <property type="protein sequence ID" value="KIL69075.1"/>
    <property type="molecule type" value="Genomic_DNA"/>
</dbReference>
<feature type="compositionally biased region" description="Basic and acidic residues" evidence="5">
    <location>
        <begin position="392"/>
        <end position="409"/>
    </location>
</feature>
<dbReference type="PANTHER" id="PTHR15549">
    <property type="entry name" value="PAIRED IMMUNOGLOBULIN-LIKE TYPE 2 RECEPTOR"/>
    <property type="match status" value="1"/>
</dbReference>
<evidence type="ECO:0000256" key="5">
    <source>
        <dbReference type="SAM" id="MobiDB-lite"/>
    </source>
</evidence>
<feature type="region of interest" description="Disordered" evidence="5">
    <location>
        <begin position="425"/>
        <end position="444"/>
    </location>
</feature>
<keyword evidence="4 6" id="KW-0472">Membrane</keyword>
<organism evidence="7 8">
    <name type="scientific">Amanita muscaria (strain Koide BX008)</name>
    <dbReference type="NCBI Taxonomy" id="946122"/>
    <lineage>
        <taxon>Eukaryota</taxon>
        <taxon>Fungi</taxon>
        <taxon>Dikarya</taxon>
        <taxon>Basidiomycota</taxon>
        <taxon>Agaricomycotina</taxon>
        <taxon>Agaricomycetes</taxon>
        <taxon>Agaricomycetidae</taxon>
        <taxon>Agaricales</taxon>
        <taxon>Pluteineae</taxon>
        <taxon>Amanitaceae</taxon>
        <taxon>Amanita</taxon>
    </lineage>
</organism>
<keyword evidence="2 6" id="KW-0812">Transmembrane</keyword>
<accession>A0A0C2SZW9</accession>
<evidence type="ECO:0000256" key="6">
    <source>
        <dbReference type="SAM" id="Phobius"/>
    </source>
</evidence>
<name>A0A0C2SZW9_AMAMK</name>
<sequence>MVNHIRVHRANAQPLVEYPILAGQATTPPNPNTNANTATGTGTGTGTPDGPPSGTAKTSSGTVATPTGDNTSAAPNPSTSTATGTTSSTTNGGLLGGLLSTQITLGSSASTTSTTISTSLVTTPTSGAAQITSVAAQSGSPSLVSTIFQTLSPSSSSSPTPPPSTSNPDAGPIAGGVIGGLFAVAALGMFISFLLRRRRRKQIDKEILGADIFGGSGYRHSTILLDEAKGGTDSDKLIPRPPSMIERRVGTPAVHGNSDPVKFAGATATFGSGGYNDSNAYGAPAPGYPPQPMQRGYYPQGQQQPPYSSHNAHFQQAGYNQAYAYNQPQGGPQVPSRAHTPQLPGHHHPHHMAGQPPCPPPAHGLPNPFGARSDAGHGGHNGSVESTGAAATRERRQSGQSDYGHHPSEELPAYGFGFDETKYAELHRDSKPRPDSIDVHGAAM</sequence>
<keyword evidence="3 6" id="KW-1133">Transmembrane helix</keyword>
<feature type="compositionally biased region" description="Low complexity" evidence="5">
    <location>
        <begin position="78"/>
        <end position="93"/>
    </location>
</feature>
<reference evidence="7 8" key="1">
    <citation type="submission" date="2014-04" db="EMBL/GenBank/DDBJ databases">
        <title>Evolutionary Origins and Diversification of the Mycorrhizal Mutualists.</title>
        <authorList>
            <consortium name="DOE Joint Genome Institute"/>
            <consortium name="Mycorrhizal Genomics Consortium"/>
            <person name="Kohler A."/>
            <person name="Kuo A."/>
            <person name="Nagy L.G."/>
            <person name="Floudas D."/>
            <person name="Copeland A."/>
            <person name="Barry K.W."/>
            <person name="Cichocki N."/>
            <person name="Veneault-Fourrey C."/>
            <person name="LaButti K."/>
            <person name="Lindquist E.A."/>
            <person name="Lipzen A."/>
            <person name="Lundell T."/>
            <person name="Morin E."/>
            <person name="Murat C."/>
            <person name="Riley R."/>
            <person name="Ohm R."/>
            <person name="Sun H."/>
            <person name="Tunlid A."/>
            <person name="Henrissat B."/>
            <person name="Grigoriev I.V."/>
            <person name="Hibbett D.S."/>
            <person name="Martin F."/>
        </authorList>
    </citation>
    <scope>NUCLEOTIDE SEQUENCE [LARGE SCALE GENOMIC DNA]</scope>
    <source>
        <strain evidence="7 8">Koide BX008</strain>
    </source>
</reference>
<feature type="region of interest" description="Disordered" evidence="5">
    <location>
        <begin position="281"/>
        <end position="311"/>
    </location>
</feature>
<dbReference type="GO" id="GO:0071944">
    <property type="term" value="C:cell periphery"/>
    <property type="evidence" value="ECO:0007669"/>
    <property type="project" value="UniProtKB-ARBA"/>
</dbReference>
<evidence type="ECO:0000256" key="1">
    <source>
        <dbReference type="ARBA" id="ARBA00004167"/>
    </source>
</evidence>
<evidence type="ECO:0000256" key="4">
    <source>
        <dbReference type="ARBA" id="ARBA00023136"/>
    </source>
</evidence>
<dbReference type="InterPro" id="IPR051694">
    <property type="entry name" value="Immunoregulatory_rcpt-like"/>
</dbReference>
<evidence type="ECO:0000313" key="8">
    <source>
        <dbReference type="Proteomes" id="UP000054549"/>
    </source>
</evidence>
<feature type="region of interest" description="Disordered" evidence="5">
    <location>
        <begin position="150"/>
        <end position="171"/>
    </location>
</feature>
<dbReference type="InParanoid" id="A0A0C2SZW9"/>
<gene>
    <name evidence="7" type="ORF">M378DRAFT_157308</name>
</gene>
<feature type="compositionally biased region" description="Polar residues" evidence="5">
    <location>
        <begin position="57"/>
        <end position="77"/>
    </location>
</feature>
<evidence type="ECO:0000256" key="3">
    <source>
        <dbReference type="ARBA" id="ARBA00022989"/>
    </source>
</evidence>
<dbReference type="HOGENOM" id="CLU_616720_0_0_1"/>
<comment type="subcellular location">
    <subcellularLocation>
        <location evidence="1">Membrane</location>
        <topology evidence="1">Single-pass membrane protein</topology>
    </subcellularLocation>
</comment>
<feature type="region of interest" description="Disordered" evidence="5">
    <location>
        <begin position="324"/>
        <end position="416"/>
    </location>
</feature>
<feature type="compositionally biased region" description="Basic and acidic residues" evidence="5">
    <location>
        <begin position="425"/>
        <end position="438"/>
    </location>
</feature>
<dbReference type="OrthoDB" id="3263296at2759"/>
<feature type="transmembrane region" description="Helical" evidence="6">
    <location>
        <begin position="173"/>
        <end position="195"/>
    </location>
</feature>
<dbReference type="CDD" id="cd12087">
    <property type="entry name" value="TM_EGFR-like"/>
    <property type="match status" value="1"/>
</dbReference>
<dbReference type="AlphaFoldDB" id="A0A0C2SZW9"/>
<dbReference type="GO" id="GO:0016020">
    <property type="term" value="C:membrane"/>
    <property type="evidence" value="ECO:0007669"/>
    <property type="project" value="UniProtKB-SubCell"/>
</dbReference>
<evidence type="ECO:0000313" key="7">
    <source>
        <dbReference type="EMBL" id="KIL69075.1"/>
    </source>
</evidence>
<feature type="region of interest" description="Disordered" evidence="5">
    <location>
        <begin position="22"/>
        <end position="93"/>
    </location>
</feature>
<proteinExistence type="predicted"/>
<feature type="compositionally biased region" description="Low complexity" evidence="5">
    <location>
        <begin position="293"/>
        <end position="307"/>
    </location>
</feature>
<dbReference type="STRING" id="946122.A0A0C2SZW9"/>